<dbReference type="EMBL" id="FJUY01000001">
    <property type="protein sequence ID" value="CZT15198.1"/>
    <property type="molecule type" value="Genomic_DNA"/>
</dbReference>
<gene>
    <name evidence="3" type="ORF">RCC_01079</name>
</gene>
<proteinExistence type="inferred from homology"/>
<dbReference type="InterPro" id="IPR036291">
    <property type="entry name" value="NAD(P)-bd_dom_sf"/>
</dbReference>
<dbReference type="SUPFAM" id="SSF51735">
    <property type="entry name" value="NAD(P)-binding Rossmann-fold domains"/>
    <property type="match status" value="1"/>
</dbReference>
<accession>A0A2D3UNR5</accession>
<dbReference type="Proteomes" id="UP000225277">
    <property type="component" value="Unassembled WGS sequence"/>
</dbReference>
<evidence type="ECO:0000313" key="4">
    <source>
        <dbReference type="Proteomes" id="UP000225277"/>
    </source>
</evidence>
<dbReference type="PANTHER" id="PTHR43180:SF31">
    <property type="entry name" value="CHAIN DEHYDROGENASE_REDUCTASE, PUTATIVE (AFU_ORTHOLOGUE AFUA_2G16570)-RELATED"/>
    <property type="match status" value="1"/>
</dbReference>
<comment type="similarity">
    <text evidence="1">Belongs to the short-chain dehydrogenases/reductases (SDR) family.</text>
</comment>
<evidence type="ECO:0000313" key="3">
    <source>
        <dbReference type="EMBL" id="CZT15198.1"/>
    </source>
</evidence>
<dbReference type="InterPro" id="IPR002347">
    <property type="entry name" value="SDR_fam"/>
</dbReference>
<keyword evidence="2" id="KW-0560">Oxidoreductase</keyword>
<evidence type="ECO:0000256" key="2">
    <source>
        <dbReference type="ARBA" id="ARBA00023002"/>
    </source>
</evidence>
<dbReference type="STRING" id="112498.A0A2D3UNR5"/>
<evidence type="ECO:0000256" key="1">
    <source>
        <dbReference type="ARBA" id="ARBA00006484"/>
    </source>
</evidence>
<dbReference type="PRINTS" id="PR00081">
    <property type="entry name" value="GDHRDH"/>
</dbReference>
<protein>
    <submittedName>
        <fullName evidence="3">Related to short-chain alcohol dehydrogenase</fullName>
    </submittedName>
</protein>
<dbReference type="Pfam" id="PF00106">
    <property type="entry name" value="adh_short"/>
    <property type="match status" value="1"/>
</dbReference>
<reference evidence="3 4" key="1">
    <citation type="submission" date="2016-03" db="EMBL/GenBank/DDBJ databases">
        <authorList>
            <person name="Ploux O."/>
        </authorList>
    </citation>
    <scope>NUCLEOTIDE SEQUENCE [LARGE SCALE GENOMIC DNA]</scope>
    <source>
        <strain evidence="3 4">URUG2</strain>
    </source>
</reference>
<dbReference type="AlphaFoldDB" id="A0A2D3UNR5"/>
<keyword evidence="4" id="KW-1185">Reference proteome</keyword>
<sequence length="307" mass="33191">MSFHFPSVPVDCNVDFDSSALAGKTAVVTGGASGLGLAFVKALVKAGVSVCFGDLNASEGQKLEKELPNTKFVQCDVTKWDDQVRLFAAAAAFSPSKKIHFVVPNAGISTTDDVFSYEAIDAGPSKPDLKAIDVNLVAVMYSAKLAFHYFVKQNGTEAAPTPIDTCLVLIGSVAAFLDVPRCPVYSATKWAQRGIMHALRRTTYHYGSRVNTICPWAIRTNILPKEMFDRVEGLGVALAEADDAGQCLLRILSDRQINGRSLFVSPRKWAPRGYLDLDMEGLPSALTEEIQEEQVKFGPPSLGLFLG</sequence>
<dbReference type="Gene3D" id="3.40.50.720">
    <property type="entry name" value="NAD(P)-binding Rossmann-like Domain"/>
    <property type="match status" value="1"/>
</dbReference>
<name>A0A2D3UNR5_9PEZI</name>
<dbReference type="GeneID" id="35596387"/>
<dbReference type="GO" id="GO:0016491">
    <property type="term" value="F:oxidoreductase activity"/>
    <property type="evidence" value="ECO:0007669"/>
    <property type="project" value="UniProtKB-KW"/>
</dbReference>
<dbReference type="OrthoDB" id="5371740at2759"/>
<dbReference type="RefSeq" id="XP_023622095.1">
    <property type="nucleotide sequence ID" value="XM_023766327.1"/>
</dbReference>
<dbReference type="PANTHER" id="PTHR43180">
    <property type="entry name" value="3-OXOACYL-(ACYL-CARRIER-PROTEIN) REDUCTASE (AFU_ORTHOLOGUE AFUA_6G11210)"/>
    <property type="match status" value="1"/>
</dbReference>
<organism evidence="3 4">
    <name type="scientific">Ramularia collo-cygni</name>
    <dbReference type="NCBI Taxonomy" id="112498"/>
    <lineage>
        <taxon>Eukaryota</taxon>
        <taxon>Fungi</taxon>
        <taxon>Dikarya</taxon>
        <taxon>Ascomycota</taxon>
        <taxon>Pezizomycotina</taxon>
        <taxon>Dothideomycetes</taxon>
        <taxon>Dothideomycetidae</taxon>
        <taxon>Mycosphaerellales</taxon>
        <taxon>Mycosphaerellaceae</taxon>
        <taxon>Ramularia</taxon>
    </lineage>
</organism>